<organism evidence="1 2">
    <name type="scientific">Roseicitreum antarcticum</name>
    <dbReference type="NCBI Taxonomy" id="564137"/>
    <lineage>
        <taxon>Bacteria</taxon>
        <taxon>Pseudomonadati</taxon>
        <taxon>Pseudomonadota</taxon>
        <taxon>Alphaproteobacteria</taxon>
        <taxon>Rhodobacterales</taxon>
        <taxon>Paracoccaceae</taxon>
        <taxon>Roseicitreum</taxon>
    </lineage>
</organism>
<sequence>MTNYVHFDADGRIGGSTTGGAPEGTTVHGFPFFLQGSWSGETHYIADGSAVPRPQITPPEPTLFASSEDYTISGVPNGAVIALDGAAVGTADGMDIIMSFPEPGQYQIEIDPPFPWLSAKWLVEST</sequence>
<evidence type="ECO:0000313" key="1">
    <source>
        <dbReference type="EMBL" id="SDX74056.1"/>
    </source>
</evidence>
<dbReference type="STRING" id="564137.SAMN04488238_11821"/>
<dbReference type="EMBL" id="FNOM01000018">
    <property type="protein sequence ID" value="SDX74056.1"/>
    <property type="molecule type" value="Genomic_DNA"/>
</dbReference>
<name>A0A1H3E5T7_9RHOB</name>
<proteinExistence type="predicted"/>
<gene>
    <name evidence="1" type="ORF">SAMN04488238_11821</name>
</gene>
<evidence type="ECO:0000313" key="2">
    <source>
        <dbReference type="Proteomes" id="UP000198539"/>
    </source>
</evidence>
<dbReference type="RefSeq" id="WP_092892192.1">
    <property type="nucleotide sequence ID" value="NZ_CP061502.1"/>
</dbReference>
<dbReference type="AlphaFoldDB" id="A0A1H3E5T7"/>
<accession>A0A1H3E5T7</accession>
<dbReference type="OrthoDB" id="6976556at2"/>
<reference evidence="1 2" key="1">
    <citation type="submission" date="2016-10" db="EMBL/GenBank/DDBJ databases">
        <authorList>
            <person name="de Groot N.N."/>
        </authorList>
    </citation>
    <scope>NUCLEOTIDE SEQUENCE [LARGE SCALE GENOMIC DNA]</scope>
    <source>
        <strain evidence="1 2">CGMCC 1.8894</strain>
    </source>
</reference>
<keyword evidence="2" id="KW-1185">Reference proteome</keyword>
<dbReference type="Proteomes" id="UP000198539">
    <property type="component" value="Unassembled WGS sequence"/>
</dbReference>
<protein>
    <submittedName>
        <fullName evidence="1">Uncharacterized protein</fullName>
    </submittedName>
</protein>